<dbReference type="RefSeq" id="WP_310917434.1">
    <property type="nucleotide sequence ID" value="NZ_JAMQON010000001.1"/>
</dbReference>
<keyword evidence="1" id="KW-0472">Membrane</keyword>
<evidence type="ECO:0000313" key="3">
    <source>
        <dbReference type="Proteomes" id="UP001259659"/>
    </source>
</evidence>
<organism evidence="2 3">
    <name type="scientific">Haloarcula saliterrae</name>
    <dbReference type="NCBI Taxonomy" id="2950534"/>
    <lineage>
        <taxon>Archaea</taxon>
        <taxon>Methanobacteriati</taxon>
        <taxon>Methanobacteriota</taxon>
        <taxon>Stenosarchaea group</taxon>
        <taxon>Halobacteria</taxon>
        <taxon>Halobacteriales</taxon>
        <taxon>Haloarculaceae</taxon>
        <taxon>Haloarcula</taxon>
    </lineage>
</organism>
<feature type="transmembrane region" description="Helical" evidence="1">
    <location>
        <begin position="109"/>
        <end position="133"/>
    </location>
</feature>
<keyword evidence="1" id="KW-0812">Transmembrane</keyword>
<dbReference type="Proteomes" id="UP001259659">
    <property type="component" value="Unassembled WGS sequence"/>
</dbReference>
<dbReference type="EMBL" id="JAMQON010000001">
    <property type="protein sequence ID" value="MDS0257870.1"/>
    <property type="molecule type" value="Genomic_DNA"/>
</dbReference>
<evidence type="ECO:0008006" key="4">
    <source>
        <dbReference type="Google" id="ProtNLM"/>
    </source>
</evidence>
<feature type="transmembrane region" description="Helical" evidence="1">
    <location>
        <begin position="153"/>
        <end position="177"/>
    </location>
</feature>
<comment type="caution">
    <text evidence="2">The sequence shown here is derived from an EMBL/GenBank/DDBJ whole genome shotgun (WGS) entry which is preliminary data.</text>
</comment>
<sequence>MSDSAWAKWLRRRCERYGPHRFPGVDRADVGAGCVFATSAVVGGALASAVLALPLLFSERLTLAGTDYELLEILLAMSVGASVVAAPVAFLAGAVLWRRIRRLSGRRRAAAGKFVGVGVYVGTTVLFPVFAMWADWLLDGVVSVSGTPVALVVAYAVYGVLLTLWLTIPVGAVGAVIHRRAGLADA</sequence>
<accession>A0ABU2F7Z2</accession>
<keyword evidence="3" id="KW-1185">Reference proteome</keyword>
<name>A0ABU2F7Z2_9EURY</name>
<protein>
    <recommendedName>
        <fullName evidence="4">Yip1 domain-containing protein</fullName>
    </recommendedName>
</protein>
<gene>
    <name evidence="2" type="ORF">NDI56_00445</name>
</gene>
<feature type="transmembrane region" description="Helical" evidence="1">
    <location>
        <begin position="30"/>
        <end position="53"/>
    </location>
</feature>
<feature type="transmembrane region" description="Helical" evidence="1">
    <location>
        <begin position="73"/>
        <end position="97"/>
    </location>
</feature>
<proteinExistence type="predicted"/>
<keyword evidence="1" id="KW-1133">Transmembrane helix</keyword>
<reference evidence="2 3" key="1">
    <citation type="submission" date="2022-06" db="EMBL/GenBank/DDBJ databases">
        <title>Haloarcula sp. a new haloarchaeum isolate from saline soil.</title>
        <authorList>
            <person name="Strakova D."/>
            <person name="Galisteo C."/>
            <person name="Sanchez-Porro C."/>
            <person name="Ventosa A."/>
        </authorList>
    </citation>
    <scope>NUCLEOTIDE SEQUENCE [LARGE SCALE GENOMIC DNA]</scope>
    <source>
        <strain evidence="2 3">S1CR25-12</strain>
    </source>
</reference>
<evidence type="ECO:0000313" key="2">
    <source>
        <dbReference type="EMBL" id="MDS0257870.1"/>
    </source>
</evidence>
<evidence type="ECO:0000256" key="1">
    <source>
        <dbReference type="SAM" id="Phobius"/>
    </source>
</evidence>